<dbReference type="InterPro" id="IPR006461">
    <property type="entry name" value="PLAC_motif_containing"/>
</dbReference>
<sequence length="218" mass="24040">MSYNSSPPQYQPQYPQQIPPQPQGMSPQQQGMSLQQQGLPSGLPSQQLPPQQQGYSPQQHVFVQQHQGFSPQQGIPQEQNVYAYPPQQGVPAHQQQPMMYAATTQMNPQVVIKQAPQREWRFGLFDCFADATLCLKTTFCSCITYGENKEKLSSSPGSCATHALAYCCVEYCLGLGCILGAMARNEARIKYQIDGSGIGDACTHICCGCCALIQENRE</sequence>
<feature type="compositionally biased region" description="Low complexity" evidence="1">
    <location>
        <begin position="1"/>
        <end position="16"/>
    </location>
</feature>
<dbReference type="OrthoDB" id="1045822at2759"/>
<organism evidence="2 3">
    <name type="scientific">Funneliformis geosporum</name>
    <dbReference type="NCBI Taxonomy" id="1117311"/>
    <lineage>
        <taxon>Eukaryota</taxon>
        <taxon>Fungi</taxon>
        <taxon>Fungi incertae sedis</taxon>
        <taxon>Mucoromycota</taxon>
        <taxon>Glomeromycotina</taxon>
        <taxon>Glomeromycetes</taxon>
        <taxon>Glomerales</taxon>
        <taxon>Glomeraceae</taxon>
        <taxon>Funneliformis</taxon>
    </lineage>
</organism>
<feature type="non-terminal residue" evidence="2">
    <location>
        <position position="218"/>
    </location>
</feature>
<dbReference type="EMBL" id="CAMKVN010002673">
    <property type="protein sequence ID" value="CAI2182113.1"/>
    <property type="molecule type" value="Genomic_DNA"/>
</dbReference>
<protein>
    <submittedName>
        <fullName evidence="2">13658_t:CDS:1</fullName>
    </submittedName>
</protein>
<dbReference type="Pfam" id="PF04749">
    <property type="entry name" value="PLAC8"/>
    <property type="match status" value="1"/>
</dbReference>
<accession>A0A9W4ST59</accession>
<evidence type="ECO:0000256" key="1">
    <source>
        <dbReference type="SAM" id="MobiDB-lite"/>
    </source>
</evidence>
<dbReference type="Proteomes" id="UP001153678">
    <property type="component" value="Unassembled WGS sequence"/>
</dbReference>
<name>A0A9W4ST59_9GLOM</name>
<comment type="caution">
    <text evidence="2">The sequence shown here is derived from an EMBL/GenBank/DDBJ whole genome shotgun (WGS) entry which is preliminary data.</text>
</comment>
<feature type="region of interest" description="Disordered" evidence="1">
    <location>
        <begin position="1"/>
        <end position="58"/>
    </location>
</feature>
<proteinExistence type="predicted"/>
<keyword evidence="3" id="KW-1185">Reference proteome</keyword>
<dbReference type="NCBIfam" id="TIGR01571">
    <property type="entry name" value="A_thal_Cys_rich"/>
    <property type="match status" value="1"/>
</dbReference>
<evidence type="ECO:0000313" key="2">
    <source>
        <dbReference type="EMBL" id="CAI2182113.1"/>
    </source>
</evidence>
<feature type="compositionally biased region" description="Low complexity" evidence="1">
    <location>
        <begin position="23"/>
        <end position="58"/>
    </location>
</feature>
<gene>
    <name evidence="2" type="ORF">FWILDA_LOCUS10420</name>
</gene>
<dbReference type="AlphaFoldDB" id="A0A9W4ST59"/>
<reference evidence="2" key="1">
    <citation type="submission" date="2022-08" db="EMBL/GenBank/DDBJ databases">
        <authorList>
            <person name="Kallberg Y."/>
            <person name="Tangrot J."/>
            <person name="Rosling A."/>
        </authorList>
    </citation>
    <scope>NUCLEOTIDE SEQUENCE</scope>
    <source>
        <strain evidence="2">Wild A</strain>
    </source>
</reference>
<evidence type="ECO:0000313" key="3">
    <source>
        <dbReference type="Proteomes" id="UP001153678"/>
    </source>
</evidence>
<dbReference type="PANTHER" id="PTHR15907">
    <property type="entry name" value="DUF614 FAMILY PROTEIN-RELATED"/>
    <property type="match status" value="1"/>
</dbReference>